<name>A0A0D0CSX3_9AGAR</name>
<reference evidence="1 2" key="1">
    <citation type="submission" date="2014-04" db="EMBL/GenBank/DDBJ databases">
        <title>Evolutionary Origins and Diversification of the Mycorrhizal Mutualists.</title>
        <authorList>
            <consortium name="DOE Joint Genome Institute"/>
            <consortium name="Mycorrhizal Genomics Consortium"/>
            <person name="Kohler A."/>
            <person name="Kuo A."/>
            <person name="Nagy L.G."/>
            <person name="Floudas D."/>
            <person name="Copeland A."/>
            <person name="Barry K.W."/>
            <person name="Cichocki N."/>
            <person name="Veneault-Fourrey C."/>
            <person name="LaButti K."/>
            <person name="Lindquist E.A."/>
            <person name="Lipzen A."/>
            <person name="Lundell T."/>
            <person name="Morin E."/>
            <person name="Murat C."/>
            <person name="Riley R."/>
            <person name="Ohm R."/>
            <person name="Sun H."/>
            <person name="Tunlid A."/>
            <person name="Henrissat B."/>
            <person name="Grigoriev I.V."/>
            <person name="Hibbett D.S."/>
            <person name="Martin F."/>
        </authorList>
    </citation>
    <scope>NUCLEOTIDE SEQUENCE [LARGE SCALE GENOMIC DNA]</scope>
    <source>
        <strain evidence="1 2">FD-317 M1</strain>
    </source>
</reference>
<evidence type="ECO:0000313" key="1">
    <source>
        <dbReference type="EMBL" id="KIK58818.1"/>
    </source>
</evidence>
<dbReference type="SUPFAM" id="SSF52047">
    <property type="entry name" value="RNI-like"/>
    <property type="match status" value="1"/>
</dbReference>
<dbReference type="HOGENOM" id="CLU_1102888_0_0_1"/>
<organism evidence="1 2">
    <name type="scientific">Collybiopsis luxurians FD-317 M1</name>
    <dbReference type="NCBI Taxonomy" id="944289"/>
    <lineage>
        <taxon>Eukaryota</taxon>
        <taxon>Fungi</taxon>
        <taxon>Dikarya</taxon>
        <taxon>Basidiomycota</taxon>
        <taxon>Agaricomycotina</taxon>
        <taxon>Agaricomycetes</taxon>
        <taxon>Agaricomycetidae</taxon>
        <taxon>Agaricales</taxon>
        <taxon>Marasmiineae</taxon>
        <taxon>Omphalotaceae</taxon>
        <taxon>Collybiopsis</taxon>
        <taxon>Collybiopsis luxurians</taxon>
    </lineage>
</organism>
<protein>
    <submittedName>
        <fullName evidence="1">Unplaced genomic scaffold GYMLUscaffold_35, whole genome shotgun sequence</fullName>
    </submittedName>
</protein>
<sequence>MFLMISRGNHPQLKALSLFGVYIPGWRTESFVKLLKQMPTLVCLTLDNEPTGIDPDSRFSLSDLPNLRDLTCPQSFLFCLAGTHNLSRLPLFCRGTRIRPLVPLASRSQWWLNVSHYGTISQLVVPFSLAFSITSDPAGKPAMRALKELIVFGTYADDDLDRDAFLKSFVKFQRTFATPSLRKLHFTQFVSRGVAILAKEECFPGLQYFSFWFLHEDGRWDFMKECSKAGDDLIRLTRIGQDEYDGLCQDIK</sequence>
<gene>
    <name evidence="1" type="ORF">GYMLUDRAFT_690588</name>
</gene>
<proteinExistence type="predicted"/>
<keyword evidence="2" id="KW-1185">Reference proteome</keyword>
<dbReference type="EMBL" id="KN834783">
    <property type="protein sequence ID" value="KIK58818.1"/>
    <property type="molecule type" value="Genomic_DNA"/>
</dbReference>
<dbReference type="AlphaFoldDB" id="A0A0D0CSX3"/>
<evidence type="ECO:0000313" key="2">
    <source>
        <dbReference type="Proteomes" id="UP000053593"/>
    </source>
</evidence>
<accession>A0A0D0CSX3</accession>
<dbReference type="Proteomes" id="UP000053593">
    <property type="component" value="Unassembled WGS sequence"/>
</dbReference>